<feature type="domain" description="Methyl-accepting transducer" evidence="7">
    <location>
        <begin position="268"/>
        <end position="504"/>
    </location>
</feature>
<dbReference type="CDD" id="cd06225">
    <property type="entry name" value="HAMP"/>
    <property type="match status" value="1"/>
</dbReference>
<dbReference type="InterPro" id="IPR024478">
    <property type="entry name" value="HlyB_4HB_MCP"/>
</dbReference>
<dbReference type="Proteomes" id="UP000198773">
    <property type="component" value="Unassembled WGS sequence"/>
</dbReference>
<evidence type="ECO:0000256" key="4">
    <source>
        <dbReference type="PROSITE-ProRule" id="PRU00284"/>
    </source>
</evidence>
<dbReference type="FunFam" id="1.10.287.950:FF:000001">
    <property type="entry name" value="Methyl-accepting chemotaxis sensory transducer"/>
    <property type="match status" value="1"/>
</dbReference>
<keyword evidence="2 4" id="KW-0807">Transducer</keyword>
<evidence type="ECO:0000256" key="3">
    <source>
        <dbReference type="ARBA" id="ARBA00029447"/>
    </source>
</evidence>
<dbReference type="SUPFAM" id="SSF58104">
    <property type="entry name" value="Methyl-accepting chemotaxis protein (MCP) signaling domain"/>
    <property type="match status" value="1"/>
</dbReference>
<dbReference type="Pfam" id="PF00672">
    <property type="entry name" value="HAMP"/>
    <property type="match status" value="1"/>
</dbReference>
<protein>
    <submittedName>
        <fullName evidence="9">Methyl-accepting chemotaxis protein</fullName>
    </submittedName>
</protein>
<sequence>MIRTIKIGFRLAISFGVIVVLIVALGIFSMSQLNQLAEEITLIDEQRIPALDVVGDMDHEFLITRLYTGNYIGALNNDDRARYEARINASRDLFSAARNRFSQLVRSDEGRRLLDNVISLEERYWIVNEELRELARNNEMQVALNFRQQSLDPLAVSLSDAIEALRRYQAQLISETATEANELYQASVFILVMFIIFAVALASLVALIITKSINKPLRFAVDVATTIAANDLTQNIHPEGNDEVTELIEALDRMQISLRDNLTRISSSSDQLAASSEELSVVTHETNENLRSQNDELEQSATAVNELTVAIEEVARNAVKTAEESEKAQSQTEAGSEKVERTVNAIKSLASIINRTASNMESLSQRVTDVASVLDVIRTIAEQTNLLALNAAIEAARAGEAGRGFAVVADEVRALASRTQTSTKEIEEIIAAVQAGTAEAVAAMRESNDSATRTLTVGQEAGEALTIIAELISLINDRNSASASAAEQQAHVAREVDRSLVKIRDLAVQNSTGAVQTSSSSQELARLAEELNTLVAQYQI</sequence>
<dbReference type="EMBL" id="FNRM01000002">
    <property type="protein sequence ID" value="SEA31981.1"/>
    <property type="molecule type" value="Genomic_DNA"/>
</dbReference>
<evidence type="ECO:0000256" key="6">
    <source>
        <dbReference type="SAM" id="Phobius"/>
    </source>
</evidence>
<evidence type="ECO:0000259" key="7">
    <source>
        <dbReference type="PROSITE" id="PS50111"/>
    </source>
</evidence>
<dbReference type="OrthoDB" id="9781845at2"/>
<dbReference type="GO" id="GO:0004888">
    <property type="term" value="F:transmembrane signaling receptor activity"/>
    <property type="evidence" value="ECO:0007669"/>
    <property type="project" value="InterPro"/>
</dbReference>
<dbReference type="PROSITE" id="PS50111">
    <property type="entry name" value="CHEMOTAXIS_TRANSDUC_2"/>
    <property type="match status" value="1"/>
</dbReference>
<dbReference type="CDD" id="cd19411">
    <property type="entry name" value="MCP2201-like_sensor"/>
    <property type="match status" value="1"/>
</dbReference>
<dbReference type="InterPro" id="IPR004090">
    <property type="entry name" value="Chemotax_Me-accpt_rcpt"/>
</dbReference>
<keyword evidence="6" id="KW-1133">Transmembrane helix</keyword>
<dbReference type="GO" id="GO:0006935">
    <property type="term" value="P:chemotaxis"/>
    <property type="evidence" value="ECO:0007669"/>
    <property type="project" value="InterPro"/>
</dbReference>
<keyword evidence="5" id="KW-0175">Coiled coil</keyword>
<evidence type="ECO:0000313" key="10">
    <source>
        <dbReference type="Proteomes" id="UP000198773"/>
    </source>
</evidence>
<comment type="similarity">
    <text evidence="3">Belongs to the methyl-accepting chemotaxis (MCP) protein family.</text>
</comment>
<dbReference type="STRING" id="152573.SAMN04488051_102531"/>
<dbReference type="Pfam" id="PF12729">
    <property type="entry name" value="4HB_MCP_1"/>
    <property type="match status" value="1"/>
</dbReference>
<evidence type="ECO:0000256" key="1">
    <source>
        <dbReference type="ARBA" id="ARBA00004370"/>
    </source>
</evidence>
<dbReference type="GO" id="GO:0016020">
    <property type="term" value="C:membrane"/>
    <property type="evidence" value="ECO:0007669"/>
    <property type="project" value="UniProtKB-SubCell"/>
</dbReference>
<evidence type="ECO:0000313" key="9">
    <source>
        <dbReference type="EMBL" id="SEA31981.1"/>
    </source>
</evidence>
<feature type="coiled-coil region" evidence="5">
    <location>
        <begin position="287"/>
        <end position="331"/>
    </location>
</feature>
<accession>A0A1H4A8G9</accession>
<dbReference type="PRINTS" id="PR00260">
    <property type="entry name" value="CHEMTRNSDUCR"/>
</dbReference>
<dbReference type="AlphaFoldDB" id="A0A1H4A8G9"/>
<dbReference type="InterPro" id="IPR047347">
    <property type="entry name" value="YvaQ-like_sensor"/>
</dbReference>
<dbReference type="PROSITE" id="PS50885">
    <property type="entry name" value="HAMP"/>
    <property type="match status" value="1"/>
</dbReference>
<evidence type="ECO:0000256" key="5">
    <source>
        <dbReference type="SAM" id="Coils"/>
    </source>
</evidence>
<evidence type="ECO:0000259" key="8">
    <source>
        <dbReference type="PROSITE" id="PS50885"/>
    </source>
</evidence>
<reference evidence="9 10" key="1">
    <citation type="submission" date="2016-10" db="EMBL/GenBank/DDBJ databases">
        <authorList>
            <person name="de Groot N.N."/>
        </authorList>
    </citation>
    <scope>NUCLEOTIDE SEQUENCE [LARGE SCALE GENOMIC DNA]</scope>
    <source>
        <strain evidence="9 10">CGMCC 1.3430</strain>
    </source>
</reference>
<dbReference type="InterPro" id="IPR003660">
    <property type="entry name" value="HAMP_dom"/>
</dbReference>
<dbReference type="GO" id="GO:0007165">
    <property type="term" value="P:signal transduction"/>
    <property type="evidence" value="ECO:0007669"/>
    <property type="project" value="UniProtKB-KW"/>
</dbReference>
<name>A0A1H4A8G9_ALKAM</name>
<dbReference type="Pfam" id="PF00015">
    <property type="entry name" value="MCPsignal"/>
    <property type="match status" value="1"/>
</dbReference>
<dbReference type="SMART" id="SM00283">
    <property type="entry name" value="MA"/>
    <property type="match status" value="1"/>
</dbReference>
<feature type="domain" description="HAMP" evidence="8">
    <location>
        <begin position="211"/>
        <end position="263"/>
    </location>
</feature>
<evidence type="ECO:0000256" key="2">
    <source>
        <dbReference type="ARBA" id="ARBA00023224"/>
    </source>
</evidence>
<gene>
    <name evidence="9" type="ORF">SAMN04488051_102531</name>
</gene>
<keyword evidence="6" id="KW-0812">Transmembrane</keyword>
<dbReference type="Gene3D" id="1.10.287.950">
    <property type="entry name" value="Methyl-accepting chemotaxis protein"/>
    <property type="match status" value="1"/>
</dbReference>
<dbReference type="CDD" id="cd11386">
    <property type="entry name" value="MCP_signal"/>
    <property type="match status" value="1"/>
</dbReference>
<organism evidence="9 10">
    <name type="scientific">Alkalimonas amylolytica</name>
    <dbReference type="NCBI Taxonomy" id="152573"/>
    <lineage>
        <taxon>Bacteria</taxon>
        <taxon>Pseudomonadati</taxon>
        <taxon>Pseudomonadota</taxon>
        <taxon>Gammaproteobacteria</taxon>
        <taxon>Alkalimonas</taxon>
    </lineage>
</organism>
<dbReference type="PANTHER" id="PTHR32089">
    <property type="entry name" value="METHYL-ACCEPTING CHEMOTAXIS PROTEIN MCPB"/>
    <property type="match status" value="1"/>
</dbReference>
<feature type="transmembrane region" description="Helical" evidence="6">
    <location>
        <begin position="188"/>
        <end position="209"/>
    </location>
</feature>
<keyword evidence="10" id="KW-1185">Reference proteome</keyword>
<feature type="transmembrane region" description="Helical" evidence="6">
    <location>
        <begin position="7"/>
        <end position="28"/>
    </location>
</feature>
<dbReference type="InterPro" id="IPR004089">
    <property type="entry name" value="MCPsignal_dom"/>
</dbReference>
<proteinExistence type="inferred from homology"/>
<dbReference type="SMART" id="SM00304">
    <property type="entry name" value="HAMP"/>
    <property type="match status" value="1"/>
</dbReference>
<dbReference type="PANTHER" id="PTHR32089:SF120">
    <property type="entry name" value="METHYL-ACCEPTING CHEMOTAXIS PROTEIN TLPQ"/>
    <property type="match status" value="1"/>
</dbReference>
<keyword evidence="6" id="KW-0472">Membrane</keyword>
<comment type="subcellular location">
    <subcellularLocation>
        <location evidence="1">Membrane</location>
    </subcellularLocation>
</comment>
<dbReference type="RefSeq" id="WP_091341004.1">
    <property type="nucleotide sequence ID" value="NZ_FNRM01000002.1"/>
</dbReference>